<dbReference type="SUPFAM" id="SSF51445">
    <property type="entry name" value="(Trans)glycosidases"/>
    <property type="match status" value="1"/>
</dbReference>
<feature type="domain" description="Glycosyl hydrolase family 36 C-terminal" evidence="5">
    <location>
        <begin position="401"/>
        <end position="487"/>
    </location>
</feature>
<dbReference type="InterPro" id="IPR038417">
    <property type="entry name" value="Alpga-gal_N_sf"/>
</dbReference>
<dbReference type="AlphaFoldDB" id="A0A7S3PE74"/>
<keyword evidence="4" id="KW-0326">Glycosidase</keyword>
<dbReference type="Gene3D" id="2.60.40.1180">
    <property type="entry name" value="Golgi alpha-mannosidase II"/>
    <property type="match status" value="1"/>
</dbReference>
<dbReference type="FunFam" id="3.20.20.70:FF:000118">
    <property type="entry name" value="Alpha-galactosidase"/>
    <property type="match status" value="1"/>
</dbReference>
<evidence type="ECO:0000313" key="6">
    <source>
        <dbReference type="EMBL" id="CAE0433198.1"/>
    </source>
</evidence>
<proteinExistence type="predicted"/>
<dbReference type="EMBL" id="HBIN01004927">
    <property type="protein sequence ID" value="CAE0433198.1"/>
    <property type="molecule type" value="Transcribed_RNA"/>
</dbReference>
<dbReference type="InterPro" id="IPR000111">
    <property type="entry name" value="Glyco_hydro_27/36_CS"/>
</dbReference>
<organism evidence="6">
    <name type="scientific">Aplanochytrium stocchinoi</name>
    <dbReference type="NCBI Taxonomy" id="215587"/>
    <lineage>
        <taxon>Eukaryota</taxon>
        <taxon>Sar</taxon>
        <taxon>Stramenopiles</taxon>
        <taxon>Bigyra</taxon>
        <taxon>Labyrinthulomycetes</taxon>
        <taxon>Thraustochytrida</taxon>
        <taxon>Thraustochytriidae</taxon>
        <taxon>Aplanochytrium</taxon>
    </lineage>
</organism>
<dbReference type="PANTHER" id="PTHR43053:SF3">
    <property type="entry name" value="ALPHA-GALACTOSIDASE C-RELATED"/>
    <property type="match status" value="1"/>
</dbReference>
<sequence>MGRLRFNMGLNPETFRWNLQPGKSFHSPECLMVYSKAGLGEMSRKFHCIVRNRIVPERFRDEPCPILLNSWEASYFDVTHSKIVSLSGAAAKLGIEMIVLDDGWFANRNDATSSLGDWKPDRKKFPFGIRGVAHQVEGEGLKFGIWIEPEMVSIDSELYRAHPEWCLHVPGREIHLGRNQLVLDLTRKEVVDGIYSLIKELIESSKSVSYIKWDMNRHLTEVYSTALQPEEQGEVEHRYVMALYGMHRRLSKDFPDIRIEGCSGGGGRFDLGMLYFIPQIWCSDNTDAMARLRIQHGTSLLYPAQCVGSHYSVVPNHVTQLWTRSRTRAFVAMCGTFGYELDPTLVSEKESSQIMQHIQVFKSIRNIIHKGNLYRLWSPFNTGFCSWLYVRDHSSSNSMHSTGQEAVVFIFNNTDNFWSSLVPRLRLRGLKPDAKYKILEPIPNTLNRIPANLQVVRTIKPMFLMGEKVVFMHGSTLMNAGIPVHFLTRDDCFMLHLVEVPEQEIDLN</sequence>
<keyword evidence="3" id="KW-0378">Hydrolase</keyword>
<dbReference type="InterPro" id="IPR031705">
    <property type="entry name" value="Glyco_hydro_36_C"/>
</dbReference>
<dbReference type="Pfam" id="PF16874">
    <property type="entry name" value="Glyco_hydro_36C"/>
    <property type="match status" value="1"/>
</dbReference>
<reference evidence="6" key="1">
    <citation type="submission" date="2021-01" db="EMBL/GenBank/DDBJ databases">
        <authorList>
            <person name="Corre E."/>
            <person name="Pelletier E."/>
            <person name="Niang G."/>
            <person name="Scheremetjew M."/>
            <person name="Finn R."/>
            <person name="Kale V."/>
            <person name="Holt S."/>
            <person name="Cochrane G."/>
            <person name="Meng A."/>
            <person name="Brown T."/>
            <person name="Cohen L."/>
        </authorList>
    </citation>
    <scope>NUCLEOTIDE SEQUENCE</scope>
    <source>
        <strain evidence="6">GSBS06</strain>
    </source>
</reference>
<dbReference type="InterPro" id="IPR050985">
    <property type="entry name" value="Alpha-glycosidase_related"/>
</dbReference>
<dbReference type="EC" id="3.2.1.22" evidence="2"/>
<dbReference type="PRINTS" id="PR00743">
    <property type="entry name" value="GLHYDRLASE36"/>
</dbReference>
<evidence type="ECO:0000256" key="2">
    <source>
        <dbReference type="ARBA" id="ARBA00012755"/>
    </source>
</evidence>
<name>A0A7S3PE74_9STRA</name>
<dbReference type="PROSITE" id="PS00512">
    <property type="entry name" value="ALPHA_GALACTOSIDASE"/>
    <property type="match status" value="1"/>
</dbReference>
<gene>
    <name evidence="6" type="ORF">ASTO00021_LOCUS3519</name>
</gene>
<evidence type="ECO:0000256" key="4">
    <source>
        <dbReference type="ARBA" id="ARBA00023295"/>
    </source>
</evidence>
<dbReference type="Gene3D" id="3.20.20.70">
    <property type="entry name" value="Aldolase class I"/>
    <property type="match status" value="1"/>
</dbReference>
<dbReference type="GO" id="GO:0016052">
    <property type="term" value="P:carbohydrate catabolic process"/>
    <property type="evidence" value="ECO:0007669"/>
    <property type="project" value="InterPro"/>
</dbReference>
<evidence type="ECO:0000256" key="3">
    <source>
        <dbReference type="ARBA" id="ARBA00022801"/>
    </source>
</evidence>
<accession>A0A7S3PE74</accession>
<protein>
    <recommendedName>
        <fullName evidence="2">alpha-galactosidase</fullName>
        <ecNumber evidence="2">3.2.1.22</ecNumber>
    </recommendedName>
</protein>
<evidence type="ECO:0000256" key="1">
    <source>
        <dbReference type="ARBA" id="ARBA00001255"/>
    </source>
</evidence>
<dbReference type="InterPro" id="IPR013785">
    <property type="entry name" value="Aldolase_TIM"/>
</dbReference>
<dbReference type="InterPro" id="IPR013780">
    <property type="entry name" value="Glyco_hydro_b"/>
</dbReference>
<dbReference type="InterPro" id="IPR017853">
    <property type="entry name" value="GH"/>
</dbReference>
<dbReference type="InterPro" id="IPR002252">
    <property type="entry name" value="Glyco_hydro_36"/>
</dbReference>
<comment type="catalytic activity">
    <reaction evidence="1">
        <text>Hydrolysis of terminal, non-reducing alpha-D-galactose residues in alpha-D-galactosides, including galactose oligosaccharides, galactomannans and galactolipids.</text>
        <dbReference type="EC" id="3.2.1.22"/>
    </reaction>
</comment>
<dbReference type="Pfam" id="PF02065">
    <property type="entry name" value="Melibiase"/>
    <property type="match status" value="1"/>
</dbReference>
<dbReference type="CDD" id="cd14791">
    <property type="entry name" value="GH36"/>
    <property type="match status" value="1"/>
</dbReference>
<dbReference type="PANTHER" id="PTHR43053">
    <property type="entry name" value="GLYCOSIDASE FAMILY 31"/>
    <property type="match status" value="1"/>
</dbReference>
<dbReference type="Gene3D" id="2.70.98.60">
    <property type="entry name" value="alpha-galactosidase from lactobacil brevis"/>
    <property type="match status" value="1"/>
</dbReference>
<evidence type="ECO:0000259" key="5">
    <source>
        <dbReference type="Pfam" id="PF16874"/>
    </source>
</evidence>
<dbReference type="GO" id="GO:0004557">
    <property type="term" value="F:alpha-galactosidase activity"/>
    <property type="evidence" value="ECO:0007669"/>
    <property type="project" value="UniProtKB-EC"/>
</dbReference>